<name>A0A5D2BP27_GOSDA</name>
<gene>
    <name evidence="1" type="ORF">ES288_D08G273700v1</name>
</gene>
<dbReference type="EMBL" id="CM017708">
    <property type="protein sequence ID" value="TYG59081.1"/>
    <property type="molecule type" value="Genomic_DNA"/>
</dbReference>
<accession>A0A5D2BP27</accession>
<evidence type="ECO:0000313" key="1">
    <source>
        <dbReference type="EMBL" id="TYG59081.1"/>
    </source>
</evidence>
<keyword evidence="2" id="KW-1185">Reference proteome</keyword>
<sequence length="67" mass="7524">MQTTFDFNLFSDDNGEGRNPIARYNVRRVDVERTEARARAKARSIRRLVTRGRLGCVMIGLGVLGLG</sequence>
<reference evidence="1 2" key="1">
    <citation type="submission" date="2019-06" db="EMBL/GenBank/DDBJ databases">
        <title>WGS assembly of Gossypium darwinii.</title>
        <authorList>
            <person name="Chen Z.J."/>
            <person name="Sreedasyam A."/>
            <person name="Ando A."/>
            <person name="Song Q."/>
            <person name="De L."/>
            <person name="Hulse-Kemp A."/>
            <person name="Ding M."/>
            <person name="Ye W."/>
            <person name="Kirkbride R."/>
            <person name="Jenkins J."/>
            <person name="Plott C."/>
            <person name="Lovell J."/>
            <person name="Lin Y.-M."/>
            <person name="Vaughn R."/>
            <person name="Liu B."/>
            <person name="Li W."/>
            <person name="Simpson S."/>
            <person name="Scheffler B."/>
            <person name="Saski C."/>
            <person name="Grover C."/>
            <person name="Hu G."/>
            <person name="Conover J."/>
            <person name="Carlson J."/>
            <person name="Shu S."/>
            <person name="Boston L."/>
            <person name="Williams M."/>
            <person name="Peterson D."/>
            <person name="Mcgee K."/>
            <person name="Jones D."/>
            <person name="Wendel J."/>
            <person name="Stelly D."/>
            <person name="Grimwood J."/>
            <person name="Schmutz J."/>
        </authorList>
    </citation>
    <scope>NUCLEOTIDE SEQUENCE [LARGE SCALE GENOMIC DNA]</scope>
    <source>
        <strain evidence="1">1808015.09</strain>
    </source>
</reference>
<proteinExistence type="predicted"/>
<organism evidence="1 2">
    <name type="scientific">Gossypium darwinii</name>
    <name type="common">Darwin's cotton</name>
    <name type="synonym">Gossypium barbadense var. darwinii</name>
    <dbReference type="NCBI Taxonomy" id="34276"/>
    <lineage>
        <taxon>Eukaryota</taxon>
        <taxon>Viridiplantae</taxon>
        <taxon>Streptophyta</taxon>
        <taxon>Embryophyta</taxon>
        <taxon>Tracheophyta</taxon>
        <taxon>Spermatophyta</taxon>
        <taxon>Magnoliopsida</taxon>
        <taxon>eudicotyledons</taxon>
        <taxon>Gunneridae</taxon>
        <taxon>Pentapetalae</taxon>
        <taxon>rosids</taxon>
        <taxon>malvids</taxon>
        <taxon>Malvales</taxon>
        <taxon>Malvaceae</taxon>
        <taxon>Malvoideae</taxon>
        <taxon>Gossypium</taxon>
    </lineage>
</organism>
<protein>
    <submittedName>
        <fullName evidence="1">Uncharacterized protein</fullName>
    </submittedName>
</protein>
<dbReference type="AlphaFoldDB" id="A0A5D2BP27"/>
<evidence type="ECO:0000313" key="2">
    <source>
        <dbReference type="Proteomes" id="UP000323506"/>
    </source>
</evidence>
<dbReference type="Proteomes" id="UP000323506">
    <property type="component" value="Chromosome D08"/>
</dbReference>